<dbReference type="GO" id="GO:0034097">
    <property type="term" value="P:response to cytokine"/>
    <property type="evidence" value="ECO:0007669"/>
    <property type="project" value="TreeGrafter"/>
</dbReference>
<dbReference type="InterPro" id="IPR032397">
    <property type="entry name" value="RHD_dimer"/>
</dbReference>
<dbReference type="GO" id="GO:0045944">
    <property type="term" value="P:positive regulation of transcription by RNA polymerase II"/>
    <property type="evidence" value="ECO:0007669"/>
    <property type="project" value="TreeGrafter"/>
</dbReference>
<dbReference type="Pfam" id="PF16179">
    <property type="entry name" value="RHD_dimer"/>
    <property type="match status" value="1"/>
</dbReference>
<dbReference type="GO" id="GO:0000978">
    <property type="term" value="F:RNA polymerase II cis-regulatory region sequence-specific DNA binding"/>
    <property type="evidence" value="ECO:0007669"/>
    <property type="project" value="TreeGrafter"/>
</dbReference>
<reference evidence="2" key="1">
    <citation type="submission" date="2020-11" db="EMBL/GenBank/DDBJ databases">
        <authorList>
            <person name="Tran Van P."/>
        </authorList>
    </citation>
    <scope>NUCLEOTIDE SEQUENCE</scope>
</reference>
<dbReference type="InterPro" id="IPR008967">
    <property type="entry name" value="p53-like_TF_DNA-bd_sf"/>
</dbReference>
<dbReference type="PANTHER" id="PTHR24169">
    <property type="entry name" value="NUCLEAR FACTOR NF-KAPPA-B PROTEIN"/>
    <property type="match status" value="1"/>
</dbReference>
<dbReference type="GO" id="GO:0007249">
    <property type="term" value="P:canonical NF-kappaB signal transduction"/>
    <property type="evidence" value="ECO:0007669"/>
    <property type="project" value="TreeGrafter"/>
</dbReference>
<dbReference type="PROSITE" id="PS01204">
    <property type="entry name" value="REL_1"/>
    <property type="match status" value="1"/>
</dbReference>
<dbReference type="PRINTS" id="PR00057">
    <property type="entry name" value="NFKBTNSCPFCT"/>
</dbReference>
<dbReference type="GO" id="GO:0000981">
    <property type="term" value="F:DNA-binding transcription factor activity, RNA polymerase II-specific"/>
    <property type="evidence" value="ECO:0007669"/>
    <property type="project" value="TreeGrafter"/>
</dbReference>
<dbReference type="Proteomes" id="UP000728032">
    <property type="component" value="Unassembled WGS sequence"/>
</dbReference>
<dbReference type="PROSITE" id="PS50254">
    <property type="entry name" value="REL_2"/>
    <property type="match status" value="1"/>
</dbReference>
<dbReference type="GO" id="GO:0005737">
    <property type="term" value="C:cytoplasm"/>
    <property type="evidence" value="ECO:0007669"/>
    <property type="project" value="InterPro"/>
</dbReference>
<dbReference type="InterPro" id="IPR030492">
    <property type="entry name" value="RHD_CS"/>
</dbReference>
<dbReference type="EMBL" id="CAJPVJ010005124">
    <property type="protein sequence ID" value="CAG2169256.1"/>
    <property type="molecule type" value="Genomic_DNA"/>
</dbReference>
<name>A0A7R9M1Y6_9ACAR</name>
<dbReference type="Gene3D" id="2.60.40.10">
    <property type="entry name" value="Immunoglobulins"/>
    <property type="match status" value="1"/>
</dbReference>
<dbReference type="SUPFAM" id="SSF49417">
    <property type="entry name" value="p53-like transcription factors"/>
    <property type="match status" value="1"/>
</dbReference>
<organism evidence="2">
    <name type="scientific">Oppiella nova</name>
    <dbReference type="NCBI Taxonomy" id="334625"/>
    <lineage>
        <taxon>Eukaryota</taxon>
        <taxon>Metazoa</taxon>
        <taxon>Ecdysozoa</taxon>
        <taxon>Arthropoda</taxon>
        <taxon>Chelicerata</taxon>
        <taxon>Arachnida</taxon>
        <taxon>Acari</taxon>
        <taxon>Acariformes</taxon>
        <taxon>Sarcoptiformes</taxon>
        <taxon>Oribatida</taxon>
        <taxon>Brachypylina</taxon>
        <taxon>Oppioidea</taxon>
        <taxon>Oppiidae</taxon>
        <taxon>Oppiella</taxon>
    </lineage>
</organism>
<evidence type="ECO:0000313" key="3">
    <source>
        <dbReference type="Proteomes" id="UP000728032"/>
    </source>
</evidence>
<dbReference type="InterPro" id="IPR000451">
    <property type="entry name" value="NFkB/Dor"/>
</dbReference>
<dbReference type="InterPro" id="IPR014756">
    <property type="entry name" value="Ig_E-set"/>
</dbReference>
<accession>A0A7R9M1Y6</accession>
<dbReference type="GO" id="GO:0005634">
    <property type="term" value="C:nucleus"/>
    <property type="evidence" value="ECO:0007669"/>
    <property type="project" value="TreeGrafter"/>
</dbReference>
<dbReference type="GO" id="GO:0038061">
    <property type="term" value="P:non-canonical NF-kappaB signal transduction"/>
    <property type="evidence" value="ECO:0007669"/>
    <property type="project" value="TreeGrafter"/>
</dbReference>
<dbReference type="GO" id="GO:0033554">
    <property type="term" value="P:cellular response to stress"/>
    <property type="evidence" value="ECO:0007669"/>
    <property type="project" value="TreeGrafter"/>
</dbReference>
<dbReference type="InterPro" id="IPR037059">
    <property type="entry name" value="RHD_DNA_bind_dom_sf"/>
</dbReference>
<protein>
    <recommendedName>
        <fullName evidence="1">RHD domain-containing protein</fullName>
    </recommendedName>
</protein>
<evidence type="ECO:0000259" key="1">
    <source>
        <dbReference type="PROSITE" id="PS50254"/>
    </source>
</evidence>
<dbReference type="SUPFAM" id="SSF81296">
    <property type="entry name" value="E set domains"/>
    <property type="match status" value="1"/>
</dbReference>
<keyword evidence="3" id="KW-1185">Reference proteome</keyword>
<dbReference type="OrthoDB" id="7881762at2759"/>
<dbReference type="PANTHER" id="PTHR24169:SF25">
    <property type="entry name" value="DORSAL-RELATED IMMUNITY FACTOR DIF-RELATED"/>
    <property type="match status" value="1"/>
</dbReference>
<sequence>MTDKIFSLSQTPFVRIIEQPARGGTRFRYECEGRSAGSIPGVNSTPDITTYPAIQVVNYSGSALAIVSCVTKDFPYRQHPHNLVGERCTNGISKMIVDNKDMIATFPSMGIQCAKRNDIRVRLKRRQALQIDPFDCGFDHMNCSSFEINLSAVRLCFQVLLEDPKTGQYSIPLQPVVSDVIFDKKSCNELNVIDISSHTISTNGSKLMLFTSFVLRDDIEVRFYELDDQNGVKWQDFGVIAFIYRHIGISLLTPKYAEPINQDKIIYLQLRRPSDQELSAPIKLQMLSQALNQDMDVVSQSAPHLITKISRPSLGSSSLSSSRKKLCASSDSWKEIVLKKPDFPFPILKAAIKREIFINPNLVIDLTTSFDSSKHCNKHLDDCHSSDNSQVGAKHQTQSDMNDFCCQVNTMDDTDIDVEANDDSNDSIRQ</sequence>
<dbReference type="InterPro" id="IPR011539">
    <property type="entry name" value="RHD_DNA_bind_dom"/>
</dbReference>
<dbReference type="Pfam" id="PF00554">
    <property type="entry name" value="RHD_DNA_bind"/>
    <property type="match status" value="1"/>
</dbReference>
<gene>
    <name evidence="2" type="ORF">ONB1V03_LOCUS8735</name>
</gene>
<dbReference type="EMBL" id="OC919949">
    <property type="protein sequence ID" value="CAD7652069.1"/>
    <property type="molecule type" value="Genomic_DNA"/>
</dbReference>
<dbReference type="InterPro" id="IPR013783">
    <property type="entry name" value="Ig-like_fold"/>
</dbReference>
<evidence type="ECO:0000313" key="2">
    <source>
        <dbReference type="EMBL" id="CAD7652069.1"/>
    </source>
</evidence>
<dbReference type="AlphaFoldDB" id="A0A7R9M1Y6"/>
<feature type="domain" description="RHD" evidence="1">
    <location>
        <begin position="9"/>
        <end position="188"/>
    </location>
</feature>
<dbReference type="Gene3D" id="2.60.40.340">
    <property type="entry name" value="Rel homology domain (RHD), DNA-binding domain"/>
    <property type="match status" value="1"/>
</dbReference>
<dbReference type="GO" id="GO:0045087">
    <property type="term" value="P:innate immune response"/>
    <property type="evidence" value="ECO:0007669"/>
    <property type="project" value="TreeGrafter"/>
</dbReference>
<proteinExistence type="predicted"/>